<dbReference type="Proteomes" id="UP001139516">
    <property type="component" value="Unassembled WGS sequence"/>
</dbReference>
<dbReference type="InterPro" id="IPR001584">
    <property type="entry name" value="Integrase_cat-core"/>
</dbReference>
<dbReference type="InterPro" id="IPR012337">
    <property type="entry name" value="RNaseH-like_sf"/>
</dbReference>
<accession>A0A9X1YE91</accession>
<evidence type="ECO:0000313" key="3">
    <source>
        <dbReference type="EMBL" id="MCK8788110.1"/>
    </source>
</evidence>
<dbReference type="GO" id="GO:0003676">
    <property type="term" value="F:nucleic acid binding"/>
    <property type="evidence" value="ECO:0007669"/>
    <property type="project" value="InterPro"/>
</dbReference>
<dbReference type="GO" id="GO:0015074">
    <property type="term" value="P:DNA integration"/>
    <property type="evidence" value="ECO:0007669"/>
    <property type="project" value="InterPro"/>
</dbReference>
<comment type="caution">
    <text evidence="3">The sequence shown here is derived from an EMBL/GenBank/DDBJ whole genome shotgun (WGS) entry which is preliminary data.</text>
</comment>
<dbReference type="InterPro" id="IPR036397">
    <property type="entry name" value="RNaseH_sf"/>
</dbReference>
<dbReference type="EMBL" id="JALPRX010000181">
    <property type="protein sequence ID" value="MCK8788110.1"/>
    <property type="molecule type" value="Genomic_DNA"/>
</dbReference>
<evidence type="ECO:0000313" key="4">
    <source>
        <dbReference type="Proteomes" id="UP001139516"/>
    </source>
</evidence>
<feature type="domain" description="Integrase catalytic" evidence="2">
    <location>
        <begin position="1"/>
        <end position="80"/>
    </location>
</feature>
<name>A0A9X1YE91_9PROT</name>
<dbReference type="PANTHER" id="PTHR46889:SF4">
    <property type="entry name" value="TRANSPOSASE INSO FOR INSERTION SEQUENCE ELEMENT IS911B-RELATED"/>
    <property type="match status" value="1"/>
</dbReference>
<sequence>MLERQGIEQSMSRRGNCLDNAPMESFSASFKKESVHQARFRTCEEARAAVFDYIEVFYNRQRLNSGVGYRTPAKARAAMSPEAAMPLAA</sequence>
<dbReference type="Gene3D" id="3.30.420.10">
    <property type="entry name" value="Ribonuclease H-like superfamily/Ribonuclease H"/>
    <property type="match status" value="1"/>
</dbReference>
<gene>
    <name evidence="3" type="ORF">M0638_27525</name>
</gene>
<reference evidence="3" key="1">
    <citation type="submission" date="2022-04" db="EMBL/GenBank/DDBJ databases">
        <title>Roseomonas acroporae sp. nov., isolated from coral Acropora digitifera.</title>
        <authorList>
            <person name="Sun H."/>
        </authorList>
    </citation>
    <scope>NUCLEOTIDE SEQUENCE</scope>
    <source>
        <strain evidence="3">NAR14</strain>
    </source>
</reference>
<proteinExistence type="predicted"/>
<evidence type="ECO:0000256" key="1">
    <source>
        <dbReference type="SAM" id="MobiDB-lite"/>
    </source>
</evidence>
<dbReference type="RefSeq" id="WP_248670152.1">
    <property type="nucleotide sequence ID" value="NZ_JALPRX010000181.1"/>
</dbReference>
<feature type="region of interest" description="Disordered" evidence="1">
    <location>
        <begin position="1"/>
        <end position="21"/>
    </location>
</feature>
<organism evidence="3 4">
    <name type="scientific">Roseomonas acroporae</name>
    <dbReference type="NCBI Taxonomy" id="2937791"/>
    <lineage>
        <taxon>Bacteria</taxon>
        <taxon>Pseudomonadati</taxon>
        <taxon>Pseudomonadota</taxon>
        <taxon>Alphaproteobacteria</taxon>
        <taxon>Acetobacterales</taxon>
        <taxon>Roseomonadaceae</taxon>
        <taxon>Roseomonas</taxon>
    </lineage>
</organism>
<keyword evidence="4" id="KW-1185">Reference proteome</keyword>
<dbReference type="AlphaFoldDB" id="A0A9X1YE91"/>
<dbReference type="PANTHER" id="PTHR46889">
    <property type="entry name" value="TRANSPOSASE INSF FOR INSERTION SEQUENCE IS3B-RELATED"/>
    <property type="match status" value="1"/>
</dbReference>
<evidence type="ECO:0000259" key="2">
    <source>
        <dbReference type="PROSITE" id="PS50994"/>
    </source>
</evidence>
<dbReference type="Pfam" id="PF13683">
    <property type="entry name" value="rve_3"/>
    <property type="match status" value="1"/>
</dbReference>
<protein>
    <submittedName>
        <fullName evidence="3">Integrase core domain-containing protein</fullName>
    </submittedName>
</protein>
<dbReference type="InterPro" id="IPR050900">
    <property type="entry name" value="Transposase_IS3/IS150/IS904"/>
</dbReference>
<dbReference type="PROSITE" id="PS50994">
    <property type="entry name" value="INTEGRASE"/>
    <property type="match status" value="1"/>
</dbReference>
<dbReference type="SUPFAM" id="SSF53098">
    <property type="entry name" value="Ribonuclease H-like"/>
    <property type="match status" value="1"/>
</dbReference>